<sequence length="235" mass="27301">MKRVLSDYTNSQTLKKIKQPEALQELYRLRPEFNEKNIKEIDGVATKIAIERTLSEIEKIINYVLKAKICTGQMTEGFENVVQLRGIHLVRNQKNPNNIHKPFAILENKSQPDEAYRRIDCLLLVINTNICKNCQKLKNTLIKIRNRNSMSTLPTKVAHVSQEVLAKKIQLQRKKIANQKQIIHTLQVQLQRKVEEEEEKVSDELGQIAKEVACDWKSKWSQIPSNVYTMGYFCI</sequence>
<dbReference type="OrthoDB" id="2444511at2759"/>
<evidence type="ECO:0000313" key="2">
    <source>
        <dbReference type="Proteomes" id="UP000615446"/>
    </source>
</evidence>
<proteinExistence type="predicted"/>
<comment type="caution">
    <text evidence="1">The sequence shown here is derived from an EMBL/GenBank/DDBJ whole genome shotgun (WGS) entry which is preliminary data.</text>
</comment>
<dbReference type="Proteomes" id="UP000615446">
    <property type="component" value="Unassembled WGS sequence"/>
</dbReference>
<dbReference type="AlphaFoldDB" id="A0A8H3LMN2"/>
<reference evidence="1" key="1">
    <citation type="submission" date="2019-10" db="EMBL/GenBank/DDBJ databases">
        <title>Conservation and host-specific expression of non-tandemly repeated heterogenous ribosome RNA gene in arbuscular mycorrhizal fungi.</title>
        <authorList>
            <person name="Maeda T."/>
            <person name="Kobayashi Y."/>
            <person name="Nakagawa T."/>
            <person name="Ezawa T."/>
            <person name="Yamaguchi K."/>
            <person name="Bino T."/>
            <person name="Nishimoto Y."/>
            <person name="Shigenobu S."/>
            <person name="Kawaguchi M."/>
        </authorList>
    </citation>
    <scope>NUCLEOTIDE SEQUENCE</scope>
    <source>
        <strain evidence="1">HR1</strain>
    </source>
</reference>
<gene>
    <name evidence="1" type="ORF">RCL2_001549100</name>
</gene>
<name>A0A8H3LMN2_9GLOM</name>
<accession>A0A8H3LMN2</accession>
<dbReference type="EMBL" id="BLAL01000180">
    <property type="protein sequence ID" value="GES88545.1"/>
    <property type="molecule type" value="Genomic_DNA"/>
</dbReference>
<organism evidence="1 2">
    <name type="scientific">Rhizophagus clarus</name>
    <dbReference type="NCBI Taxonomy" id="94130"/>
    <lineage>
        <taxon>Eukaryota</taxon>
        <taxon>Fungi</taxon>
        <taxon>Fungi incertae sedis</taxon>
        <taxon>Mucoromycota</taxon>
        <taxon>Glomeromycotina</taxon>
        <taxon>Glomeromycetes</taxon>
        <taxon>Glomerales</taxon>
        <taxon>Glomeraceae</taxon>
        <taxon>Rhizophagus</taxon>
    </lineage>
</organism>
<protein>
    <submittedName>
        <fullName evidence="1">Uncharacterized protein</fullName>
    </submittedName>
</protein>
<evidence type="ECO:0000313" key="1">
    <source>
        <dbReference type="EMBL" id="GES88545.1"/>
    </source>
</evidence>